<sequence length="632" mass="70863">MTTVGKHRWGAGQSSSDAFVRDLVEDAESEGRSVNFGDLISPDSVLHRLSEELFSLVFPALSTWRVVRDTMVSEGGSWSSVRSEDLPEGLSDRGEVSRSSEETPSASGSSRVVGPDDAWIARSYLSLVVDVEGLEKYRRNFQIPEDAVLRIPESDEVACSSKYDDVAFYEADFKAGLRFPLQPLMRELLDRLNLAPAQLAPNAWRTVVASMVMWKVCSNGADDLTVDELLFCYKPSQIAVSPRFWTLNAWQRGLKLIVGTPSSNREWKDDYIFVCEDNWEGLPCERDNKFIPVRREWGVPSSSALRRPHLDHDGHNRVLRALHHREHHYKRFIRPDLLALYSFGPEPNEVVLSLQEVNEKRMATAKLNRDKLKKMMSQQEEAPLTVGKRRKTDSSSKKVVDERVLPPPAPKPSVLEQVPTPSIEVIEVPSAPSSSRFIEKVPTLPKDASLALRQAKSVVMKDDIAEYEKVNTDVVKMALSHSLMKGLTEAMVIASRCSQWEEALLKQKVQMSEAAQANQRLTTAINEVTLDRDRVVGEMSSLRVEMAAKEEELRRALNDKKSLEERLMTLSSQLESVKTTAVEGVQVAKEKYPDLDFDAFQPFEDDESVIPVDGGNEGTTSADPQMDDDATS</sequence>
<evidence type="ECO:0000313" key="3">
    <source>
        <dbReference type="EMBL" id="SPD26719.1"/>
    </source>
</evidence>
<protein>
    <submittedName>
        <fullName evidence="3">Uncharacterized protein</fullName>
    </submittedName>
</protein>
<feature type="compositionally biased region" description="Basic and acidic residues" evidence="2">
    <location>
        <begin position="392"/>
        <end position="404"/>
    </location>
</feature>
<feature type="region of interest" description="Disordered" evidence="2">
    <location>
        <begin position="76"/>
        <end position="112"/>
    </location>
</feature>
<evidence type="ECO:0000256" key="2">
    <source>
        <dbReference type="SAM" id="MobiDB-lite"/>
    </source>
</evidence>
<gene>
    <name evidence="3" type="ORF">FSB_LOCUS54601</name>
</gene>
<dbReference type="EMBL" id="OIVN01006163">
    <property type="protein sequence ID" value="SPD26719.1"/>
    <property type="molecule type" value="Genomic_DNA"/>
</dbReference>
<keyword evidence="1" id="KW-0175">Coiled coil</keyword>
<reference evidence="3" key="1">
    <citation type="submission" date="2018-02" db="EMBL/GenBank/DDBJ databases">
        <authorList>
            <person name="Cohen D.B."/>
            <person name="Kent A.D."/>
        </authorList>
    </citation>
    <scope>NUCLEOTIDE SEQUENCE</scope>
</reference>
<feature type="compositionally biased region" description="Basic and acidic residues" evidence="2">
    <location>
        <begin position="82"/>
        <end position="101"/>
    </location>
</feature>
<dbReference type="AlphaFoldDB" id="A0A2N9IRG9"/>
<feature type="region of interest" description="Disordered" evidence="2">
    <location>
        <begin position="375"/>
        <end position="416"/>
    </location>
</feature>
<feature type="region of interest" description="Disordered" evidence="2">
    <location>
        <begin position="603"/>
        <end position="632"/>
    </location>
</feature>
<feature type="coiled-coil region" evidence="1">
    <location>
        <begin position="539"/>
        <end position="580"/>
    </location>
</feature>
<accession>A0A2N9IRG9</accession>
<evidence type="ECO:0000256" key="1">
    <source>
        <dbReference type="SAM" id="Coils"/>
    </source>
</evidence>
<name>A0A2N9IRG9_FAGSY</name>
<feature type="compositionally biased region" description="Low complexity" evidence="2">
    <location>
        <begin position="102"/>
        <end position="111"/>
    </location>
</feature>
<proteinExistence type="predicted"/>
<organism evidence="3">
    <name type="scientific">Fagus sylvatica</name>
    <name type="common">Beechnut</name>
    <dbReference type="NCBI Taxonomy" id="28930"/>
    <lineage>
        <taxon>Eukaryota</taxon>
        <taxon>Viridiplantae</taxon>
        <taxon>Streptophyta</taxon>
        <taxon>Embryophyta</taxon>
        <taxon>Tracheophyta</taxon>
        <taxon>Spermatophyta</taxon>
        <taxon>Magnoliopsida</taxon>
        <taxon>eudicotyledons</taxon>
        <taxon>Gunneridae</taxon>
        <taxon>Pentapetalae</taxon>
        <taxon>rosids</taxon>
        <taxon>fabids</taxon>
        <taxon>Fagales</taxon>
        <taxon>Fagaceae</taxon>
        <taxon>Fagus</taxon>
    </lineage>
</organism>